<organism evidence="2">
    <name type="scientific">Vairimorpha ceranae (strain BRL01)</name>
    <name type="common">Microsporidian parasite</name>
    <name type="synonym">Nosema ceranae</name>
    <dbReference type="NCBI Taxonomy" id="578460"/>
    <lineage>
        <taxon>Eukaryota</taxon>
        <taxon>Fungi</taxon>
        <taxon>Fungi incertae sedis</taxon>
        <taxon>Microsporidia</taxon>
        <taxon>Nosematidae</taxon>
        <taxon>Vairimorpha</taxon>
    </lineage>
</organism>
<dbReference type="AlphaFoldDB" id="C4V9X0"/>
<name>C4V9X0_VAIC1</name>
<dbReference type="InParanoid" id="C4V9X0"/>
<dbReference type="KEGG" id="nce:NCER_101388"/>
<proteinExistence type="predicted"/>
<gene>
    <name evidence="1" type="ORF">NCER_101388</name>
</gene>
<dbReference type="HOGENOM" id="CLU_1503873_0_0_1"/>
<sequence>MIYHLFLQICIAHVLYLSNKSETWTKIYLAFTINVPKNELISVVLGEVNKKITTQMFEPISEYSLKELYNELGAYVEPDKLKEEFITSPYIYELSCSFARFNPEYHFCLCLWVEQINENKSAYSLQHIKFNLETRFYNIHFDNDLKFTASEMFDDVSTVILDSIKKTKSIKEISETAEK</sequence>
<reference evidence="2" key="1">
    <citation type="journal article" date="2009" name="PLoS Pathog.">
        <title>Genomic analyses of the microsporidian Nosema ceranae, an emergent pathogen of honey bees.</title>
        <authorList>
            <person name="Cornman R.S."/>
            <person name="Chen Y.P."/>
            <person name="Schatz M.C."/>
            <person name="Street C."/>
            <person name="Zhao Y."/>
            <person name="Desany B."/>
            <person name="Egholm M."/>
            <person name="Hutchison S."/>
            <person name="Pettis J.S."/>
            <person name="Lipkin W.I."/>
            <person name="Evans J.D."/>
        </authorList>
    </citation>
    <scope>NUCLEOTIDE SEQUENCE [LARGE SCALE GENOMIC DNA]</scope>
    <source>
        <strain evidence="2">BRL01</strain>
    </source>
</reference>
<dbReference type="EMBL" id="ACOL01000142">
    <property type="protein sequence ID" value="EEQ81982.1"/>
    <property type="molecule type" value="Genomic_DNA"/>
</dbReference>
<evidence type="ECO:0000313" key="1">
    <source>
        <dbReference type="EMBL" id="EEQ81982.1"/>
    </source>
</evidence>
<evidence type="ECO:0000313" key="2">
    <source>
        <dbReference type="Proteomes" id="UP000009082"/>
    </source>
</evidence>
<accession>C4V9X0</accession>
<dbReference type="VEuPathDB" id="MicrosporidiaDB:NCER_101388"/>
<dbReference type="Proteomes" id="UP000009082">
    <property type="component" value="Unassembled WGS sequence"/>
</dbReference>
<protein>
    <submittedName>
        <fullName evidence="1">Uncharacterized protein</fullName>
    </submittedName>
</protein>